<name>A0A931E8H5_9BACT</name>
<evidence type="ECO:0000259" key="1">
    <source>
        <dbReference type="PROSITE" id="PS51820"/>
    </source>
</evidence>
<organism evidence="2 3">
    <name type="scientific">Panacibacter microcysteis</name>
    <dbReference type="NCBI Taxonomy" id="2793269"/>
    <lineage>
        <taxon>Bacteria</taxon>
        <taxon>Pseudomonadati</taxon>
        <taxon>Bacteroidota</taxon>
        <taxon>Chitinophagia</taxon>
        <taxon>Chitinophagales</taxon>
        <taxon>Chitinophagaceae</taxon>
        <taxon>Panacibacter</taxon>
    </lineage>
</organism>
<dbReference type="InterPro" id="IPR050952">
    <property type="entry name" value="TRIM-NHL_E3_ligases"/>
</dbReference>
<accession>A0A931E8H5</accession>
<dbReference type="Gene3D" id="2.120.10.30">
    <property type="entry name" value="TolB, C-terminal domain"/>
    <property type="match status" value="1"/>
</dbReference>
<dbReference type="RefSeq" id="WP_196991164.1">
    <property type="nucleotide sequence ID" value="NZ_JADWYR010000002.1"/>
</dbReference>
<dbReference type="SUPFAM" id="SSF56988">
    <property type="entry name" value="Anthrax protective antigen"/>
    <property type="match status" value="1"/>
</dbReference>
<dbReference type="Gene3D" id="3.90.182.10">
    <property type="entry name" value="Toxin - Anthrax Protective Antigen,domain 1"/>
    <property type="match status" value="1"/>
</dbReference>
<sequence length="1129" mass="127176">MLLTLYAVFICCSSFNRQTSKQAITAPQTNGVTTFSFVLNENRLTSAGVFNTEGKLIRTLWSGVMYNAGKQSASWDGTDDQGRLVKQNSYVVKVLSGNMQYKWQGVIGNTSDSFTGSTVHHAMRRMYGMSIVKNTAFYTTYYNEKASSTFKFNTSEPQKKSAIYNEGISVQFVAADEERVYWAGTDTAQNFIYATNVADDNPVLFSTGKNKLLKAKEAINIIDATSKSAATISGIAVQHKANYLFVAYDKLNELHVLDKRTGRLVKKIPVNKPRAVTVDRQDNVWIIYDKQENTIVGKFDIENGLSRPIIRLTNLQQPLAIAVSPDNKMVLVADGGNSQQLKAYDNSGGEFLWSYGKAGGYATDPTVSDDKFFFREDRTGPATFIAFEKDGSFWVEDSGNDRVQHFSASRKWIDRIMYRSISYSMFVDHNQPSRVFSDYLEFSIDYTKPLSANNGSWTLVRNWGYNVPAEWDDKYNRLRCVNTLKNGRTYALQHRIANNNSKGKWVLVELPGKGQLRFTNIEIPDNTQLYPDGSLRRVSKLVPGRPTTWTQRTLKDFDDSDNPVWNEETVLASSPAATKYDPLFWGNINKLKAGEITSSNLVISFDGGLTPNGSDGYHLGAIKVNGNEWLWRTANSTTKAYKGVYPGDGSYDNGNNVKYAGSVALVNDRNIFWGYHGEFWKNSQVNKWTHVYDDGLFVGQFGVTGKEVENLEAPAGMAGNAFAAALVEDKEGNLYLYHNDESYHSGIHRWHISGFNTITEQTIPIQLPAVQNGLTAVYFSGRDLNNTKMISSGIDANVASDLSSYTGKEKQGHKNFSVRWQGFIEPLYTDDYFVSAKSTGSTRIWIDDSLLQHNKPLHLEAGVRYPFKLEYADAYSDNAQLRLLWRTAKQQESAIPAARFFTTVNTAKPVVYDLLEGLPHNSSLEANRYGWKKYPEQDDLTDKYSKWWSVSTNIKKYTKDESPDLYIRFRKQSDTAVVVRDIGSFKTDNWKIYGTIDFEGNYLNTASPGKRNSGGSFIEVLDDEQKVIARFFAEEALTTRQAFIQANDKKILQIPGNVMKSVTGKQQPFAISANQGTVTISYGDDVVTTIPFDSEANWQRPSAIRIYFWSGGSNYDRVTDIYRLFYQPR</sequence>
<dbReference type="InterPro" id="IPR011658">
    <property type="entry name" value="PA14_dom"/>
</dbReference>
<dbReference type="InterPro" id="IPR011042">
    <property type="entry name" value="6-blade_b-propeller_TolB-like"/>
</dbReference>
<dbReference type="PROSITE" id="PS51820">
    <property type="entry name" value="PA14"/>
    <property type="match status" value="1"/>
</dbReference>
<evidence type="ECO:0000313" key="2">
    <source>
        <dbReference type="EMBL" id="MBG9377063.1"/>
    </source>
</evidence>
<feature type="domain" description="PA14" evidence="1">
    <location>
        <begin position="769"/>
        <end position="899"/>
    </location>
</feature>
<dbReference type="SUPFAM" id="SSF63825">
    <property type="entry name" value="YWTD domain"/>
    <property type="match status" value="1"/>
</dbReference>
<keyword evidence="3" id="KW-1185">Reference proteome</keyword>
<gene>
    <name evidence="2" type="ORF">I5907_12535</name>
</gene>
<dbReference type="InterPro" id="IPR037524">
    <property type="entry name" value="PA14/GLEYA"/>
</dbReference>
<dbReference type="AlphaFoldDB" id="A0A931E8H5"/>
<proteinExistence type="predicted"/>
<dbReference type="SMART" id="SM00758">
    <property type="entry name" value="PA14"/>
    <property type="match status" value="1"/>
</dbReference>
<dbReference type="PANTHER" id="PTHR24104">
    <property type="entry name" value="E3 UBIQUITIN-PROTEIN LIGASE NHLRC1-RELATED"/>
    <property type="match status" value="1"/>
</dbReference>
<dbReference type="Proteomes" id="UP000628448">
    <property type="component" value="Unassembled WGS sequence"/>
</dbReference>
<protein>
    <recommendedName>
        <fullName evidence="1">PA14 domain-containing protein</fullName>
    </recommendedName>
</protein>
<evidence type="ECO:0000313" key="3">
    <source>
        <dbReference type="Proteomes" id="UP000628448"/>
    </source>
</evidence>
<dbReference type="Gene3D" id="2.60.40.4070">
    <property type="match status" value="1"/>
</dbReference>
<dbReference type="Pfam" id="PF07691">
    <property type="entry name" value="PA14"/>
    <property type="match status" value="1"/>
</dbReference>
<comment type="caution">
    <text evidence="2">The sequence shown here is derived from an EMBL/GenBank/DDBJ whole genome shotgun (WGS) entry which is preliminary data.</text>
</comment>
<dbReference type="EMBL" id="JADWYR010000002">
    <property type="protein sequence ID" value="MBG9377063.1"/>
    <property type="molecule type" value="Genomic_DNA"/>
</dbReference>
<reference evidence="2" key="1">
    <citation type="submission" date="2020-11" db="EMBL/GenBank/DDBJ databases">
        <title>Bacterial whole genome sequence for Panacibacter sp. DH6.</title>
        <authorList>
            <person name="Le V."/>
            <person name="Ko S."/>
            <person name="Ahn C.-Y."/>
            <person name="Oh H.-M."/>
        </authorList>
    </citation>
    <scope>NUCLEOTIDE SEQUENCE</scope>
    <source>
        <strain evidence="2">DH6</strain>
    </source>
</reference>